<evidence type="ECO:0000313" key="2">
    <source>
        <dbReference type="EMBL" id="KNE61719.1"/>
    </source>
</evidence>
<reference evidence="2 3" key="1">
    <citation type="submission" date="2009-11" db="EMBL/GenBank/DDBJ databases">
        <title>Annotation of Allomyces macrogynus ATCC 38327.</title>
        <authorList>
            <consortium name="The Broad Institute Genome Sequencing Platform"/>
            <person name="Russ C."/>
            <person name="Cuomo C."/>
            <person name="Burger G."/>
            <person name="Gray M.W."/>
            <person name="Holland P.W.H."/>
            <person name="King N."/>
            <person name="Lang F.B.F."/>
            <person name="Roger A.J."/>
            <person name="Ruiz-Trillo I."/>
            <person name="Young S.K."/>
            <person name="Zeng Q."/>
            <person name="Gargeya S."/>
            <person name="Fitzgerald M."/>
            <person name="Haas B."/>
            <person name="Abouelleil A."/>
            <person name="Alvarado L."/>
            <person name="Arachchi H.M."/>
            <person name="Berlin A."/>
            <person name="Chapman S.B."/>
            <person name="Gearin G."/>
            <person name="Goldberg J."/>
            <person name="Griggs A."/>
            <person name="Gujja S."/>
            <person name="Hansen M."/>
            <person name="Heiman D."/>
            <person name="Howarth C."/>
            <person name="Larimer J."/>
            <person name="Lui A."/>
            <person name="MacDonald P.J.P."/>
            <person name="McCowen C."/>
            <person name="Montmayeur A."/>
            <person name="Murphy C."/>
            <person name="Neiman D."/>
            <person name="Pearson M."/>
            <person name="Priest M."/>
            <person name="Roberts A."/>
            <person name="Saif S."/>
            <person name="Shea T."/>
            <person name="Sisk P."/>
            <person name="Stolte C."/>
            <person name="Sykes S."/>
            <person name="Wortman J."/>
            <person name="Nusbaum C."/>
            <person name="Birren B."/>
        </authorList>
    </citation>
    <scope>NUCLEOTIDE SEQUENCE [LARGE SCALE GENOMIC DNA]</scope>
    <source>
        <strain evidence="2 3">ATCC 38327</strain>
    </source>
</reference>
<dbReference type="AlphaFoldDB" id="A0A0L0SGZ2"/>
<dbReference type="VEuPathDB" id="FungiDB:AMAG_18678"/>
<feature type="compositionally biased region" description="Low complexity" evidence="1">
    <location>
        <begin position="22"/>
        <end position="43"/>
    </location>
</feature>
<feature type="region of interest" description="Disordered" evidence="1">
    <location>
        <begin position="22"/>
        <end position="69"/>
    </location>
</feature>
<gene>
    <name evidence="2" type="ORF">AMAG_18678</name>
</gene>
<name>A0A0L0SGZ2_ALLM3</name>
<organism evidence="2 3">
    <name type="scientific">Allomyces macrogynus (strain ATCC 38327)</name>
    <name type="common">Allomyces javanicus var. macrogynus</name>
    <dbReference type="NCBI Taxonomy" id="578462"/>
    <lineage>
        <taxon>Eukaryota</taxon>
        <taxon>Fungi</taxon>
        <taxon>Fungi incertae sedis</taxon>
        <taxon>Blastocladiomycota</taxon>
        <taxon>Blastocladiomycetes</taxon>
        <taxon>Blastocladiales</taxon>
        <taxon>Blastocladiaceae</taxon>
        <taxon>Allomyces</taxon>
    </lineage>
</organism>
<sequence>MSMTASTIPGLFGPVATPAPDQRAQYAAAAPAPDPRAQYPAAAVPTPRNPNFFESPPTAPTTTAAPDLGLPSGTEPSALTFDLGARLVHLFFDVVRFGIHAVATVTRFMVSNPITRPIAWLWLEVIKQLASLALGASRGLVEVVIDMMQPKIALPAAET</sequence>
<proteinExistence type="predicted"/>
<dbReference type="OrthoDB" id="5592888at2759"/>
<accession>A0A0L0SGZ2</accession>
<dbReference type="EMBL" id="GG745338">
    <property type="protein sequence ID" value="KNE61719.1"/>
    <property type="molecule type" value="Genomic_DNA"/>
</dbReference>
<reference evidence="2 3" key="2">
    <citation type="submission" date="2009-11" db="EMBL/GenBank/DDBJ databases">
        <title>The Genome Sequence of Allomyces macrogynus strain ATCC 38327.</title>
        <authorList>
            <consortium name="The Broad Institute Genome Sequencing Platform"/>
            <person name="Russ C."/>
            <person name="Cuomo C."/>
            <person name="Shea T."/>
            <person name="Young S.K."/>
            <person name="Zeng Q."/>
            <person name="Koehrsen M."/>
            <person name="Haas B."/>
            <person name="Borodovsky M."/>
            <person name="Guigo R."/>
            <person name="Alvarado L."/>
            <person name="Berlin A."/>
            <person name="Borenstein D."/>
            <person name="Chen Z."/>
            <person name="Engels R."/>
            <person name="Freedman E."/>
            <person name="Gellesch M."/>
            <person name="Goldberg J."/>
            <person name="Griggs A."/>
            <person name="Gujja S."/>
            <person name="Heiman D."/>
            <person name="Hepburn T."/>
            <person name="Howarth C."/>
            <person name="Jen D."/>
            <person name="Larson L."/>
            <person name="Lewis B."/>
            <person name="Mehta T."/>
            <person name="Park D."/>
            <person name="Pearson M."/>
            <person name="Roberts A."/>
            <person name="Saif S."/>
            <person name="Shenoy N."/>
            <person name="Sisk P."/>
            <person name="Stolte C."/>
            <person name="Sykes S."/>
            <person name="Walk T."/>
            <person name="White J."/>
            <person name="Yandava C."/>
            <person name="Burger G."/>
            <person name="Gray M.W."/>
            <person name="Holland P.W.H."/>
            <person name="King N."/>
            <person name="Lang F.B.F."/>
            <person name="Roger A.J."/>
            <person name="Ruiz-Trillo I."/>
            <person name="Lander E."/>
            <person name="Nusbaum C."/>
        </authorList>
    </citation>
    <scope>NUCLEOTIDE SEQUENCE [LARGE SCALE GENOMIC DNA]</scope>
    <source>
        <strain evidence="2 3">ATCC 38327</strain>
    </source>
</reference>
<dbReference type="Proteomes" id="UP000054350">
    <property type="component" value="Unassembled WGS sequence"/>
</dbReference>
<keyword evidence="3" id="KW-1185">Reference proteome</keyword>
<evidence type="ECO:0000256" key="1">
    <source>
        <dbReference type="SAM" id="MobiDB-lite"/>
    </source>
</evidence>
<evidence type="ECO:0000313" key="3">
    <source>
        <dbReference type="Proteomes" id="UP000054350"/>
    </source>
</evidence>
<protein>
    <submittedName>
        <fullName evidence="2">Uncharacterized protein</fullName>
    </submittedName>
</protein>